<organism evidence="2 3">
    <name type="scientific">Muraenolepis orangiensis</name>
    <name type="common">Patagonian moray cod</name>
    <dbReference type="NCBI Taxonomy" id="630683"/>
    <lineage>
        <taxon>Eukaryota</taxon>
        <taxon>Metazoa</taxon>
        <taxon>Chordata</taxon>
        <taxon>Craniata</taxon>
        <taxon>Vertebrata</taxon>
        <taxon>Euteleostomi</taxon>
        <taxon>Actinopterygii</taxon>
        <taxon>Neopterygii</taxon>
        <taxon>Teleostei</taxon>
        <taxon>Neoteleostei</taxon>
        <taxon>Acanthomorphata</taxon>
        <taxon>Zeiogadaria</taxon>
        <taxon>Gadariae</taxon>
        <taxon>Gadiformes</taxon>
        <taxon>Muraenolepidoidei</taxon>
        <taxon>Muraenolepididae</taxon>
        <taxon>Muraenolepis</taxon>
    </lineage>
</organism>
<dbReference type="Proteomes" id="UP001148018">
    <property type="component" value="Unassembled WGS sequence"/>
</dbReference>
<feature type="region of interest" description="Disordered" evidence="1">
    <location>
        <begin position="149"/>
        <end position="172"/>
    </location>
</feature>
<gene>
    <name evidence="2" type="ORF">NHX12_024165</name>
</gene>
<proteinExistence type="predicted"/>
<keyword evidence="3" id="KW-1185">Reference proteome</keyword>
<evidence type="ECO:0000313" key="3">
    <source>
        <dbReference type="Proteomes" id="UP001148018"/>
    </source>
</evidence>
<protein>
    <submittedName>
        <fullName evidence="2">Uncharacterized protein</fullName>
    </submittedName>
</protein>
<sequence length="204" mass="21506">MNQRRTPEENQNSPPCAWRIGHLPHDPGGSTTPHRRVPTWSCHRPPGPGTTLRGPPSGRPDPGSPSGDHPQAALTRDHPQAALTRDHPQAAGTDISVRLDTEGDRPDGGPEGLLLPRGLETEGDPPAASLRALCSLLGPHGDGWNRFFGQTAPGSPGPRPAGLGFPSGAGRTETPSCWARVPLWSWEDGDPVLLGVSGKTSVRI</sequence>
<feature type="compositionally biased region" description="Basic and acidic residues" evidence="1">
    <location>
        <begin position="97"/>
        <end position="108"/>
    </location>
</feature>
<feature type="compositionally biased region" description="Basic and acidic residues" evidence="1">
    <location>
        <begin position="75"/>
        <end position="88"/>
    </location>
</feature>
<feature type="region of interest" description="Disordered" evidence="1">
    <location>
        <begin position="1"/>
        <end position="126"/>
    </location>
</feature>
<accession>A0A9Q0ELV3</accession>
<comment type="caution">
    <text evidence="2">The sequence shown here is derived from an EMBL/GenBank/DDBJ whole genome shotgun (WGS) entry which is preliminary data.</text>
</comment>
<evidence type="ECO:0000256" key="1">
    <source>
        <dbReference type="SAM" id="MobiDB-lite"/>
    </source>
</evidence>
<dbReference type="EMBL" id="JANIIK010000039">
    <property type="protein sequence ID" value="KAJ3609649.1"/>
    <property type="molecule type" value="Genomic_DNA"/>
</dbReference>
<dbReference type="AlphaFoldDB" id="A0A9Q0ELV3"/>
<name>A0A9Q0ELV3_9TELE</name>
<evidence type="ECO:0000313" key="2">
    <source>
        <dbReference type="EMBL" id="KAJ3609649.1"/>
    </source>
</evidence>
<reference evidence="2" key="1">
    <citation type="submission" date="2022-07" db="EMBL/GenBank/DDBJ databases">
        <title>Chromosome-level genome of Muraenolepis orangiensis.</title>
        <authorList>
            <person name="Kim J."/>
        </authorList>
    </citation>
    <scope>NUCLEOTIDE SEQUENCE</scope>
    <source>
        <strain evidence="2">KU_S4_2022</strain>
        <tissue evidence="2">Muscle</tissue>
    </source>
</reference>